<dbReference type="STRING" id="200378.SAMN05216553_10334"/>
<dbReference type="Proteomes" id="UP000199623">
    <property type="component" value="Unassembled WGS sequence"/>
</dbReference>
<sequence length="151" mass="15401">MPSMELLDDSRARNLTLAAIGAVNRRDLPWASGVVRTLASDDQATMVAIDACAAILLRGIPCGSLDPAARIAVTVPGAPPEESAVDAASALLSGLACADNGRVVSVLMALAQGQAYAVLDVLVRAAAGWVDAYVGIDGDTVDSYYAISKAT</sequence>
<dbReference type="RefSeq" id="WP_090047000.1">
    <property type="nucleotide sequence ID" value="NZ_FNCC01000003.1"/>
</dbReference>
<proteinExistence type="predicted"/>
<organism evidence="1 2">
    <name type="scientific">Lentzea fradiae</name>
    <dbReference type="NCBI Taxonomy" id="200378"/>
    <lineage>
        <taxon>Bacteria</taxon>
        <taxon>Bacillati</taxon>
        <taxon>Actinomycetota</taxon>
        <taxon>Actinomycetes</taxon>
        <taxon>Pseudonocardiales</taxon>
        <taxon>Pseudonocardiaceae</taxon>
        <taxon>Lentzea</taxon>
    </lineage>
</organism>
<dbReference type="OrthoDB" id="3690202at2"/>
<reference evidence="2" key="1">
    <citation type="submission" date="2016-10" db="EMBL/GenBank/DDBJ databases">
        <authorList>
            <person name="Varghese N."/>
            <person name="Submissions S."/>
        </authorList>
    </citation>
    <scope>NUCLEOTIDE SEQUENCE [LARGE SCALE GENOMIC DNA]</scope>
    <source>
        <strain evidence="2">CGMCC 4.3506</strain>
    </source>
</reference>
<accession>A0A1G7NIF6</accession>
<protein>
    <submittedName>
        <fullName evidence="1">Uncharacterized protein</fullName>
    </submittedName>
</protein>
<name>A0A1G7NIF6_9PSEU</name>
<gene>
    <name evidence="1" type="ORF">SAMN05216553_10334</name>
</gene>
<evidence type="ECO:0000313" key="1">
    <source>
        <dbReference type="EMBL" id="SDF73746.1"/>
    </source>
</evidence>
<keyword evidence="2" id="KW-1185">Reference proteome</keyword>
<dbReference type="EMBL" id="FNCC01000003">
    <property type="protein sequence ID" value="SDF73746.1"/>
    <property type="molecule type" value="Genomic_DNA"/>
</dbReference>
<evidence type="ECO:0000313" key="2">
    <source>
        <dbReference type="Proteomes" id="UP000199623"/>
    </source>
</evidence>
<dbReference type="AlphaFoldDB" id="A0A1G7NIF6"/>